<gene>
    <name evidence="2" type="ORF">DR999_PMT06512</name>
</gene>
<evidence type="ECO:0000256" key="1">
    <source>
        <dbReference type="SAM" id="MobiDB-lite"/>
    </source>
</evidence>
<organism evidence="2 3">
    <name type="scientific">Platysternon megacephalum</name>
    <name type="common">big-headed turtle</name>
    <dbReference type="NCBI Taxonomy" id="55544"/>
    <lineage>
        <taxon>Eukaryota</taxon>
        <taxon>Metazoa</taxon>
        <taxon>Chordata</taxon>
        <taxon>Craniata</taxon>
        <taxon>Vertebrata</taxon>
        <taxon>Euteleostomi</taxon>
        <taxon>Archelosauria</taxon>
        <taxon>Testudinata</taxon>
        <taxon>Testudines</taxon>
        <taxon>Cryptodira</taxon>
        <taxon>Durocryptodira</taxon>
        <taxon>Testudinoidea</taxon>
        <taxon>Platysternidae</taxon>
        <taxon>Platysternon</taxon>
    </lineage>
</organism>
<dbReference type="AlphaFoldDB" id="A0A4D9EWJ3"/>
<reference evidence="2 3" key="1">
    <citation type="submission" date="2019-04" db="EMBL/GenBank/DDBJ databases">
        <title>Draft genome of the big-headed turtle Platysternon megacephalum.</title>
        <authorList>
            <person name="Gong S."/>
        </authorList>
    </citation>
    <scope>NUCLEOTIDE SEQUENCE [LARGE SCALE GENOMIC DNA]</scope>
    <source>
        <strain evidence="2">DO16091913</strain>
        <tissue evidence="2">Muscle</tissue>
    </source>
</reference>
<proteinExistence type="predicted"/>
<evidence type="ECO:0000313" key="2">
    <source>
        <dbReference type="EMBL" id="TFK10350.1"/>
    </source>
</evidence>
<feature type="region of interest" description="Disordered" evidence="1">
    <location>
        <begin position="44"/>
        <end position="65"/>
    </location>
</feature>
<evidence type="ECO:0000313" key="3">
    <source>
        <dbReference type="Proteomes" id="UP000297703"/>
    </source>
</evidence>
<sequence length="82" mass="8925">MLPLQHIVSGIPQYFWQTNQTNMFPNTSSVTSEPLGPPSLREVKLNRGSESEQETNKCGGSGARRAVEGSAAAQVMEKISMM</sequence>
<protein>
    <submittedName>
        <fullName evidence="2">Protein enabled-like protein</fullName>
    </submittedName>
</protein>
<name>A0A4D9EWJ3_9SAUR</name>
<dbReference type="EMBL" id="QXTE01000041">
    <property type="protein sequence ID" value="TFK10350.1"/>
    <property type="molecule type" value="Genomic_DNA"/>
</dbReference>
<reference evidence="2 3" key="2">
    <citation type="submission" date="2019-04" db="EMBL/GenBank/DDBJ databases">
        <title>The genome sequence of big-headed turtle.</title>
        <authorList>
            <person name="Gong S."/>
        </authorList>
    </citation>
    <scope>NUCLEOTIDE SEQUENCE [LARGE SCALE GENOMIC DNA]</scope>
    <source>
        <strain evidence="2">DO16091913</strain>
        <tissue evidence="2">Muscle</tissue>
    </source>
</reference>
<keyword evidence="3" id="KW-1185">Reference proteome</keyword>
<dbReference type="Proteomes" id="UP000297703">
    <property type="component" value="Unassembled WGS sequence"/>
</dbReference>
<accession>A0A4D9EWJ3</accession>
<comment type="caution">
    <text evidence="2">The sequence shown here is derived from an EMBL/GenBank/DDBJ whole genome shotgun (WGS) entry which is preliminary data.</text>
</comment>